<evidence type="ECO:0000256" key="9">
    <source>
        <dbReference type="ARBA" id="ARBA00023049"/>
    </source>
</evidence>
<dbReference type="SMART" id="SM00228">
    <property type="entry name" value="PDZ"/>
    <property type="match status" value="2"/>
</dbReference>
<evidence type="ECO:0000256" key="4">
    <source>
        <dbReference type="ARBA" id="ARBA00022670"/>
    </source>
</evidence>
<dbReference type="EMBL" id="JBDKXB010000004">
    <property type="protein sequence ID" value="MEY6431645.1"/>
    <property type="molecule type" value="Genomic_DNA"/>
</dbReference>
<proteinExistence type="inferred from homology"/>
<dbReference type="InterPro" id="IPR001478">
    <property type="entry name" value="PDZ"/>
</dbReference>
<evidence type="ECO:0000259" key="12">
    <source>
        <dbReference type="SMART" id="SM00228"/>
    </source>
</evidence>
<feature type="transmembrane region" description="Helical" evidence="11">
    <location>
        <begin position="100"/>
        <end position="120"/>
    </location>
</feature>
<evidence type="ECO:0000256" key="8">
    <source>
        <dbReference type="ARBA" id="ARBA00022989"/>
    </source>
</evidence>
<evidence type="ECO:0000256" key="1">
    <source>
        <dbReference type="ARBA" id="ARBA00001947"/>
    </source>
</evidence>
<keyword evidence="7 11" id="KW-0862">Zinc</keyword>
<name>A0ABV4BB10_9GAMM</name>
<evidence type="ECO:0000256" key="11">
    <source>
        <dbReference type="RuleBase" id="RU362031"/>
    </source>
</evidence>
<comment type="subcellular location">
    <subcellularLocation>
        <location evidence="2">Membrane</location>
        <topology evidence="2">Multi-pass membrane protein</topology>
    </subcellularLocation>
</comment>
<evidence type="ECO:0000256" key="5">
    <source>
        <dbReference type="ARBA" id="ARBA00022692"/>
    </source>
</evidence>
<keyword evidence="9 11" id="KW-0482">Metalloprotease</keyword>
<dbReference type="GO" id="GO:0008237">
    <property type="term" value="F:metallopeptidase activity"/>
    <property type="evidence" value="ECO:0007669"/>
    <property type="project" value="UniProtKB-KW"/>
</dbReference>
<organism evidence="13 14">
    <name type="scientific">Thioalkalicoccus limnaeus</name>
    <dbReference type="NCBI Taxonomy" id="120681"/>
    <lineage>
        <taxon>Bacteria</taxon>
        <taxon>Pseudomonadati</taxon>
        <taxon>Pseudomonadota</taxon>
        <taxon>Gammaproteobacteria</taxon>
        <taxon>Chromatiales</taxon>
        <taxon>Chromatiaceae</taxon>
        <taxon>Thioalkalicoccus</taxon>
    </lineage>
</organism>
<keyword evidence="6 11" id="KW-0378">Hydrolase</keyword>
<dbReference type="Pfam" id="PF02163">
    <property type="entry name" value="Peptidase_M50"/>
    <property type="match status" value="1"/>
</dbReference>
<sequence>MPDLLYTILSFLVALAILIAVHEFGHFWVARRLGVRVLRFSIGFGRPLVRWVGRRDGTEFVIAMLPLGGYVKMLDEREEEVPDSERHRAFNRQELWKRTAIVAAGPLFNFLLAIAIYWGIMVGGDIGSRPLVASVAPDSVAEVAGFAPGDELMQVGDRPTPTWEAAVFALMAEALDRRDLPVRVRDAVGNETVRWLDGVEMAELAESPAILVNLGLTPDRPTWPPVIGEVVADGAGDRAGFRPGDRILAADGEPIESWGDWVAQVRERPEVAIPTLIERDGAQLTLTVTPETAREGNEEIGRIGVVVADFDIDFDRYRVVVRLGPVEALGAAVEKTADMTVLMLRIIGRMLTGQASLDNLSGPITIAETAGKTASHGLLSFVKFLAVVSISLAVLNLLPIPVLDGGHLLYYLIEWIKGSPLSEAAQLRGQQIGILLLAMLITLAFYLDLSRLLG</sequence>
<gene>
    <name evidence="13" type="primary">rseP</name>
    <name evidence="13" type="ORF">ABC977_04395</name>
</gene>
<dbReference type="CDD" id="cd06163">
    <property type="entry name" value="S2P-M50_PDZ_RseP-like"/>
    <property type="match status" value="1"/>
</dbReference>
<evidence type="ECO:0000256" key="3">
    <source>
        <dbReference type="ARBA" id="ARBA00007931"/>
    </source>
</evidence>
<feature type="domain" description="PDZ" evidence="12">
    <location>
        <begin position="116"/>
        <end position="188"/>
    </location>
</feature>
<reference evidence="13 14" key="1">
    <citation type="submission" date="2024-05" db="EMBL/GenBank/DDBJ databases">
        <title>Genome Sequence and Characterization of the New Strain Purple Sulfur Bacterium of Genus Thioalkalicoccus.</title>
        <authorList>
            <person name="Bryantseva I.A."/>
            <person name="Kyndt J.A."/>
            <person name="Imhoff J.F."/>
        </authorList>
    </citation>
    <scope>NUCLEOTIDE SEQUENCE [LARGE SCALE GENOMIC DNA]</scope>
    <source>
        <strain evidence="13 14">Um2</strain>
    </source>
</reference>
<keyword evidence="4" id="KW-0645">Protease</keyword>
<evidence type="ECO:0000256" key="2">
    <source>
        <dbReference type="ARBA" id="ARBA00004141"/>
    </source>
</evidence>
<accession>A0ABV4BB10</accession>
<evidence type="ECO:0000256" key="7">
    <source>
        <dbReference type="ARBA" id="ARBA00022833"/>
    </source>
</evidence>
<dbReference type="CDD" id="cd23081">
    <property type="entry name" value="cpPDZ_EcRseP-like"/>
    <property type="match status" value="1"/>
</dbReference>
<dbReference type="InterPro" id="IPR008915">
    <property type="entry name" value="Peptidase_M50"/>
</dbReference>
<comment type="caution">
    <text evidence="13">The sequence shown here is derived from an EMBL/GenBank/DDBJ whole genome shotgun (WGS) entry which is preliminary data.</text>
</comment>
<dbReference type="InterPro" id="IPR041489">
    <property type="entry name" value="PDZ_6"/>
</dbReference>
<feature type="domain" description="PDZ" evidence="12">
    <location>
        <begin position="212"/>
        <end position="281"/>
    </location>
</feature>
<keyword evidence="10 11" id="KW-0472">Membrane</keyword>
<dbReference type="EC" id="3.4.24.-" evidence="11"/>
<dbReference type="PANTHER" id="PTHR42837:SF2">
    <property type="entry name" value="MEMBRANE METALLOPROTEASE ARASP2, CHLOROPLASTIC-RELATED"/>
    <property type="match status" value="1"/>
</dbReference>
<evidence type="ECO:0000313" key="14">
    <source>
        <dbReference type="Proteomes" id="UP001564408"/>
    </source>
</evidence>
<dbReference type="InterPro" id="IPR004387">
    <property type="entry name" value="Pept_M50_Zn"/>
</dbReference>
<comment type="cofactor">
    <cofactor evidence="1 11">
        <name>Zn(2+)</name>
        <dbReference type="ChEBI" id="CHEBI:29105"/>
    </cofactor>
</comment>
<evidence type="ECO:0000313" key="13">
    <source>
        <dbReference type="EMBL" id="MEY6431645.1"/>
    </source>
</evidence>
<dbReference type="InterPro" id="IPR036034">
    <property type="entry name" value="PDZ_sf"/>
</dbReference>
<keyword evidence="11" id="KW-0479">Metal-binding</keyword>
<dbReference type="PANTHER" id="PTHR42837">
    <property type="entry name" value="REGULATOR OF SIGMA-E PROTEASE RSEP"/>
    <property type="match status" value="1"/>
</dbReference>
<protein>
    <recommendedName>
        <fullName evidence="11">Zinc metalloprotease</fullName>
        <ecNumber evidence="11">3.4.24.-</ecNumber>
    </recommendedName>
</protein>
<dbReference type="SUPFAM" id="SSF50156">
    <property type="entry name" value="PDZ domain-like"/>
    <property type="match status" value="2"/>
</dbReference>
<feature type="transmembrane region" description="Helical" evidence="11">
    <location>
        <begin position="6"/>
        <end position="29"/>
    </location>
</feature>
<comment type="similarity">
    <text evidence="3 11">Belongs to the peptidase M50B family.</text>
</comment>
<keyword evidence="8 11" id="KW-1133">Transmembrane helix</keyword>
<keyword evidence="5 11" id="KW-0812">Transmembrane</keyword>
<dbReference type="Gene3D" id="2.30.42.10">
    <property type="match status" value="2"/>
</dbReference>
<dbReference type="NCBIfam" id="TIGR00054">
    <property type="entry name" value="RIP metalloprotease RseP"/>
    <property type="match status" value="1"/>
</dbReference>
<dbReference type="RefSeq" id="WP_369666030.1">
    <property type="nucleotide sequence ID" value="NZ_JBDKXB010000004.1"/>
</dbReference>
<dbReference type="Pfam" id="PF17820">
    <property type="entry name" value="PDZ_6"/>
    <property type="match status" value="1"/>
</dbReference>
<evidence type="ECO:0000256" key="10">
    <source>
        <dbReference type="ARBA" id="ARBA00023136"/>
    </source>
</evidence>
<feature type="transmembrane region" description="Helical" evidence="11">
    <location>
        <begin position="432"/>
        <end position="449"/>
    </location>
</feature>
<evidence type="ECO:0000256" key="6">
    <source>
        <dbReference type="ARBA" id="ARBA00022801"/>
    </source>
</evidence>
<dbReference type="Proteomes" id="UP001564408">
    <property type="component" value="Unassembled WGS sequence"/>
</dbReference>
<keyword evidence="14" id="KW-1185">Reference proteome</keyword>